<gene>
    <name evidence="1" type="ORF">NDU88_002604</name>
</gene>
<proteinExistence type="predicted"/>
<dbReference type="AlphaFoldDB" id="A0AAV7UA69"/>
<evidence type="ECO:0000313" key="1">
    <source>
        <dbReference type="EMBL" id="KAJ1185817.1"/>
    </source>
</evidence>
<comment type="caution">
    <text evidence="1">The sequence shown here is derived from an EMBL/GenBank/DDBJ whole genome shotgun (WGS) entry which is preliminary data.</text>
</comment>
<keyword evidence="2" id="KW-1185">Reference proteome</keyword>
<organism evidence="1 2">
    <name type="scientific">Pleurodeles waltl</name>
    <name type="common">Iberian ribbed newt</name>
    <dbReference type="NCBI Taxonomy" id="8319"/>
    <lineage>
        <taxon>Eukaryota</taxon>
        <taxon>Metazoa</taxon>
        <taxon>Chordata</taxon>
        <taxon>Craniata</taxon>
        <taxon>Vertebrata</taxon>
        <taxon>Euteleostomi</taxon>
        <taxon>Amphibia</taxon>
        <taxon>Batrachia</taxon>
        <taxon>Caudata</taxon>
        <taxon>Salamandroidea</taxon>
        <taxon>Salamandridae</taxon>
        <taxon>Pleurodelinae</taxon>
        <taxon>Pleurodeles</taxon>
    </lineage>
</organism>
<protein>
    <submittedName>
        <fullName evidence="1">Uncharacterized protein</fullName>
    </submittedName>
</protein>
<accession>A0AAV7UA69</accession>
<sequence length="162" mass="17474">MQPPQILFHKITPASVVPGIFVLCFWEYSAVIANLGSTVLCPPPLKKSPGKGEGQPLTVSAQRKRGAHSLVPPWDKRAVIIEARGLLGYIWTQLFVELFITSAPGDRTGPGEAISAHECKRSAVPLPSGPWETDGESETEGVFGLSPSTQKRCCMAAGHQLW</sequence>
<dbReference type="EMBL" id="JANPWB010000005">
    <property type="protein sequence ID" value="KAJ1185817.1"/>
    <property type="molecule type" value="Genomic_DNA"/>
</dbReference>
<dbReference type="Proteomes" id="UP001066276">
    <property type="component" value="Chromosome 3_1"/>
</dbReference>
<name>A0AAV7UA69_PLEWA</name>
<reference evidence="1" key="1">
    <citation type="journal article" date="2022" name="bioRxiv">
        <title>Sequencing and chromosome-scale assembly of the giantPleurodeles waltlgenome.</title>
        <authorList>
            <person name="Brown T."/>
            <person name="Elewa A."/>
            <person name="Iarovenko S."/>
            <person name="Subramanian E."/>
            <person name="Araus A.J."/>
            <person name="Petzold A."/>
            <person name="Susuki M."/>
            <person name="Suzuki K.-i.T."/>
            <person name="Hayashi T."/>
            <person name="Toyoda A."/>
            <person name="Oliveira C."/>
            <person name="Osipova E."/>
            <person name="Leigh N.D."/>
            <person name="Simon A."/>
            <person name="Yun M.H."/>
        </authorList>
    </citation>
    <scope>NUCLEOTIDE SEQUENCE</scope>
    <source>
        <strain evidence="1">20211129_DDA</strain>
        <tissue evidence="1">Liver</tissue>
    </source>
</reference>
<evidence type="ECO:0000313" key="2">
    <source>
        <dbReference type="Proteomes" id="UP001066276"/>
    </source>
</evidence>